<dbReference type="Proteomes" id="UP000245119">
    <property type="component" value="Linkage Group LG13"/>
</dbReference>
<keyword evidence="2" id="KW-0472">Membrane</keyword>
<evidence type="ECO:0000256" key="1">
    <source>
        <dbReference type="SAM" id="MobiDB-lite"/>
    </source>
</evidence>
<keyword evidence="2" id="KW-1133">Transmembrane helix</keyword>
<feature type="transmembrane region" description="Helical" evidence="2">
    <location>
        <begin position="21"/>
        <end position="44"/>
    </location>
</feature>
<dbReference type="AlphaFoldDB" id="A0A2T7NE70"/>
<sequence length="193" mass="21519">MKPDEICFIHLSEWAERFVNVLFFILPISILVVIFVTIAIICLIRRRRRMGLLSFAPPTLSMPSDLDTSTSSPTTARARRSQHMESDQEPLSPYIVASFVTIVMMGAKHAFIMGQNSIDVSIDVFVILVMTILVLGRHEVHAVLIVATNLFLLVVILSKSALRSRLRNQLLISMAASNLTDGIFNIPLLRATS</sequence>
<keyword evidence="4" id="KW-1185">Reference proteome</keyword>
<dbReference type="EMBL" id="PZQS01000013">
    <property type="protein sequence ID" value="PVD19445.1"/>
    <property type="molecule type" value="Genomic_DNA"/>
</dbReference>
<feature type="transmembrane region" description="Helical" evidence="2">
    <location>
        <begin position="142"/>
        <end position="162"/>
    </location>
</feature>
<keyword evidence="2" id="KW-0812">Transmembrane</keyword>
<accession>A0A2T7NE70</accession>
<evidence type="ECO:0000313" key="4">
    <source>
        <dbReference type="Proteomes" id="UP000245119"/>
    </source>
</evidence>
<organism evidence="3 4">
    <name type="scientific">Pomacea canaliculata</name>
    <name type="common">Golden apple snail</name>
    <dbReference type="NCBI Taxonomy" id="400727"/>
    <lineage>
        <taxon>Eukaryota</taxon>
        <taxon>Metazoa</taxon>
        <taxon>Spiralia</taxon>
        <taxon>Lophotrochozoa</taxon>
        <taxon>Mollusca</taxon>
        <taxon>Gastropoda</taxon>
        <taxon>Caenogastropoda</taxon>
        <taxon>Architaenioglossa</taxon>
        <taxon>Ampullarioidea</taxon>
        <taxon>Ampullariidae</taxon>
        <taxon>Pomacea</taxon>
    </lineage>
</organism>
<feature type="compositionally biased region" description="Low complexity" evidence="1">
    <location>
        <begin position="63"/>
        <end position="76"/>
    </location>
</feature>
<feature type="region of interest" description="Disordered" evidence="1">
    <location>
        <begin position="63"/>
        <end position="89"/>
    </location>
</feature>
<name>A0A2T7NE70_POMCA</name>
<evidence type="ECO:0000256" key="2">
    <source>
        <dbReference type="SAM" id="Phobius"/>
    </source>
</evidence>
<reference evidence="3 4" key="1">
    <citation type="submission" date="2018-04" db="EMBL/GenBank/DDBJ databases">
        <title>The genome of golden apple snail Pomacea canaliculata provides insight into stress tolerance and invasive adaptation.</title>
        <authorList>
            <person name="Liu C."/>
            <person name="Liu B."/>
            <person name="Ren Y."/>
            <person name="Zhang Y."/>
            <person name="Wang H."/>
            <person name="Li S."/>
            <person name="Jiang F."/>
            <person name="Yin L."/>
            <person name="Zhang G."/>
            <person name="Qian W."/>
            <person name="Fan W."/>
        </authorList>
    </citation>
    <scope>NUCLEOTIDE SEQUENCE [LARGE SCALE GENOMIC DNA]</scope>
    <source>
        <strain evidence="3">SZHN2017</strain>
        <tissue evidence="3">Muscle</tissue>
    </source>
</reference>
<comment type="caution">
    <text evidence="3">The sequence shown here is derived from an EMBL/GenBank/DDBJ whole genome shotgun (WGS) entry which is preliminary data.</text>
</comment>
<dbReference type="OrthoDB" id="6098433at2759"/>
<evidence type="ECO:0000313" key="3">
    <source>
        <dbReference type="EMBL" id="PVD19445.1"/>
    </source>
</evidence>
<proteinExistence type="predicted"/>
<gene>
    <name evidence="3" type="ORF">C0Q70_19934</name>
</gene>
<protein>
    <submittedName>
        <fullName evidence="3">Uncharacterized protein</fullName>
    </submittedName>
</protein>
<feature type="transmembrane region" description="Helical" evidence="2">
    <location>
        <begin position="118"/>
        <end position="136"/>
    </location>
</feature>